<evidence type="ECO:0008006" key="4">
    <source>
        <dbReference type="Google" id="ProtNLM"/>
    </source>
</evidence>
<gene>
    <name evidence="2" type="ORF">ACKW6Q_04725</name>
</gene>
<sequence length="883" mass="103098">MKNLCLLLFLLFLKISAQTEIKGFIVSEEVQPVSRANIILTDSQDNIITFAFSNKDGSFLLKTDKFGDFILQISAMGYSAKKIPISFIKKGTSIDMKTIKLEIDKVKEIKEVIIKRTTPIRLKKDTIEYNAQSFSNGTEQNVEELLKKLPGITVQSDGKIKFGNKEVERVMIENDDLFERGYQTLTQNMPSQPLDKIQVLKNYSRNKLLKNIEDTERIALNLTLKENAKGKWFGNVLLASTSYKEDMWQGKLNVMNFSKRQKIYFLANTNNLGLNEMKGIEYLISPNSENDAENVGTNINTLSIINFHQKNFQFEEKRTNFNNDKLASFNYIYNFKTDWKLKFVTIFNDIENRNYINSFYRFNYGELNFTNIEDKTWKQNNRNIIGKLEISKEFKNNSNIQFYNKISSLNENNNNIFLFNGQFNNQIGSNRLFANENKLIYTKKMDSSKAFVVVARYIFQDRPYNFTDNNDVFQYIINDVSAQRINQVINSKMHFGGAKISYLKKYSENQSFEIQLGNEFRKDQLNSDLTVFDLNNQKIIFDNSQFVNNLEFSQNNLFLQGKYQIKNKKWSYGLMFLNQLISSDFNNENKSGVYISPQINLGYKSNKSGNFNLNAGRKFSTISVNDMYVNYIYQGNRNFKQSDIGFAVLPDYNIGFSYNIGEMTSEYLNFNINYFRSEDYISNNMIVNPNFTFNQSILVKNNNTLSSNLEVRKYIKFLKSRISLIGSYMLSDYENSINNKPLIQSEFSNKKVGFEMKSGFTGFVNYELGYEWSFNKIVSDINSNDYKDQKGFFNLYFAVNPQFRIESLLEYYKFGNTHQKTTQFWDMKLNYNYKKYNTNIFLQGNNLLNSDSIQKYSINNISESLYAQRLLPLHIVLGINKNF</sequence>
<dbReference type="SUPFAM" id="SSF56935">
    <property type="entry name" value="Porins"/>
    <property type="match status" value="1"/>
</dbReference>
<name>A0ABW9JZ41_9FLAO</name>
<comment type="caution">
    <text evidence="2">The sequence shown here is derived from an EMBL/GenBank/DDBJ whole genome shotgun (WGS) entry which is preliminary data.</text>
</comment>
<keyword evidence="3" id="KW-1185">Reference proteome</keyword>
<evidence type="ECO:0000313" key="3">
    <source>
        <dbReference type="Proteomes" id="UP001634154"/>
    </source>
</evidence>
<accession>A0ABW9JZ41</accession>
<dbReference type="Proteomes" id="UP001634154">
    <property type="component" value="Unassembled WGS sequence"/>
</dbReference>
<evidence type="ECO:0000256" key="1">
    <source>
        <dbReference type="SAM" id="SignalP"/>
    </source>
</evidence>
<feature type="chain" id="PRO_5045970910" description="TonB-dependent receptor" evidence="1">
    <location>
        <begin position="20"/>
        <end position="883"/>
    </location>
</feature>
<feature type="signal peptide" evidence="1">
    <location>
        <begin position="1"/>
        <end position="19"/>
    </location>
</feature>
<dbReference type="InterPro" id="IPR008969">
    <property type="entry name" value="CarboxyPept-like_regulatory"/>
</dbReference>
<dbReference type="EMBL" id="JBJXVJ010000001">
    <property type="protein sequence ID" value="MFN1216273.1"/>
    <property type="molecule type" value="Genomic_DNA"/>
</dbReference>
<dbReference type="SUPFAM" id="SSF49464">
    <property type="entry name" value="Carboxypeptidase regulatory domain-like"/>
    <property type="match status" value="1"/>
</dbReference>
<keyword evidence="1" id="KW-0732">Signal</keyword>
<dbReference type="RefSeq" id="WP_409355902.1">
    <property type="nucleotide sequence ID" value="NZ_JBJXVJ010000001.1"/>
</dbReference>
<organism evidence="2 3">
    <name type="scientific">Chryseobacterium kwangjuense</name>
    <dbReference type="NCBI Taxonomy" id="267125"/>
    <lineage>
        <taxon>Bacteria</taxon>
        <taxon>Pseudomonadati</taxon>
        <taxon>Bacteroidota</taxon>
        <taxon>Flavobacteriia</taxon>
        <taxon>Flavobacteriales</taxon>
        <taxon>Weeksellaceae</taxon>
        <taxon>Chryseobacterium group</taxon>
        <taxon>Chryseobacterium</taxon>
    </lineage>
</organism>
<reference evidence="2 3" key="1">
    <citation type="submission" date="2024-12" db="EMBL/GenBank/DDBJ databases">
        <title>Draft genome sequence of Chryseobacterium kwangjuense AG447.</title>
        <authorList>
            <person name="Cheptsov V.S."/>
            <person name="Belov A."/>
            <person name="Zavarzina A.G."/>
        </authorList>
    </citation>
    <scope>NUCLEOTIDE SEQUENCE [LARGE SCALE GENOMIC DNA]</scope>
    <source>
        <strain evidence="2 3">AG447</strain>
    </source>
</reference>
<evidence type="ECO:0000313" key="2">
    <source>
        <dbReference type="EMBL" id="MFN1216273.1"/>
    </source>
</evidence>
<protein>
    <recommendedName>
        <fullName evidence="4">TonB-dependent receptor</fullName>
    </recommendedName>
</protein>
<proteinExistence type="predicted"/>